<organism evidence="1 2">
    <name type="scientific">Asparagus officinalis</name>
    <name type="common">Garden asparagus</name>
    <dbReference type="NCBI Taxonomy" id="4686"/>
    <lineage>
        <taxon>Eukaryota</taxon>
        <taxon>Viridiplantae</taxon>
        <taxon>Streptophyta</taxon>
        <taxon>Embryophyta</taxon>
        <taxon>Tracheophyta</taxon>
        <taxon>Spermatophyta</taxon>
        <taxon>Magnoliopsida</taxon>
        <taxon>Liliopsida</taxon>
        <taxon>Asparagales</taxon>
        <taxon>Asparagaceae</taxon>
        <taxon>Asparagoideae</taxon>
        <taxon>Asparagus</taxon>
    </lineage>
</organism>
<dbReference type="EMBL" id="CM007381">
    <property type="protein sequence ID" value="ONK79874.1"/>
    <property type="molecule type" value="Genomic_DNA"/>
</dbReference>
<dbReference type="AlphaFoldDB" id="A0A5P1FPB6"/>
<evidence type="ECO:0000313" key="2">
    <source>
        <dbReference type="Proteomes" id="UP000243459"/>
    </source>
</evidence>
<evidence type="ECO:0000313" key="1">
    <source>
        <dbReference type="EMBL" id="ONK79874.1"/>
    </source>
</evidence>
<dbReference type="Gramene" id="ONK79874">
    <property type="protein sequence ID" value="ONK79874"/>
    <property type="gene ID" value="A4U43_C01F11260"/>
</dbReference>
<protein>
    <submittedName>
        <fullName evidence="1">Uncharacterized protein</fullName>
    </submittedName>
</protein>
<gene>
    <name evidence="1" type="ORF">A4U43_C01F11260</name>
</gene>
<reference evidence="2" key="1">
    <citation type="journal article" date="2017" name="Nat. Commun.">
        <title>The asparagus genome sheds light on the origin and evolution of a young Y chromosome.</title>
        <authorList>
            <person name="Harkess A."/>
            <person name="Zhou J."/>
            <person name="Xu C."/>
            <person name="Bowers J.E."/>
            <person name="Van der Hulst R."/>
            <person name="Ayyampalayam S."/>
            <person name="Mercati F."/>
            <person name="Riccardi P."/>
            <person name="McKain M.R."/>
            <person name="Kakrana A."/>
            <person name="Tang H."/>
            <person name="Ray J."/>
            <person name="Groenendijk J."/>
            <person name="Arikit S."/>
            <person name="Mathioni S.M."/>
            <person name="Nakano M."/>
            <person name="Shan H."/>
            <person name="Telgmann-Rauber A."/>
            <person name="Kanno A."/>
            <person name="Yue Z."/>
            <person name="Chen H."/>
            <person name="Li W."/>
            <person name="Chen Y."/>
            <person name="Xu X."/>
            <person name="Zhang Y."/>
            <person name="Luo S."/>
            <person name="Chen H."/>
            <person name="Gao J."/>
            <person name="Mao Z."/>
            <person name="Pires J.C."/>
            <person name="Luo M."/>
            <person name="Kudrna D."/>
            <person name="Wing R.A."/>
            <person name="Meyers B.C."/>
            <person name="Yi K."/>
            <person name="Kong H."/>
            <person name="Lavrijsen P."/>
            <person name="Sunseri F."/>
            <person name="Falavigna A."/>
            <person name="Ye Y."/>
            <person name="Leebens-Mack J.H."/>
            <person name="Chen G."/>
        </authorList>
    </citation>
    <scope>NUCLEOTIDE SEQUENCE [LARGE SCALE GENOMIC DNA]</scope>
    <source>
        <strain evidence="2">cv. DH0086</strain>
    </source>
</reference>
<proteinExistence type="predicted"/>
<sequence length="183" mass="19764">MISSIVSTTVPFLPSPFLNPSHILAPIPITSTTISTLMNCSWNSDHITIGTLALTDCLRLNGHDLLDLELLAVGALEDDLLRIERLCIGVCYGGEQKRGGREDGGDDEVKEGAYRDGLDELMGFASYYYVLQASESDMDLSAILFLSEGQEGAYGDGLDELMGFGSYYRVLEPNESGGKEGPS</sequence>
<dbReference type="Proteomes" id="UP000243459">
    <property type="component" value="Chromosome 1"/>
</dbReference>
<accession>A0A5P1FPB6</accession>
<keyword evidence="2" id="KW-1185">Reference proteome</keyword>
<name>A0A5P1FPB6_ASPOF</name>